<feature type="domain" description="Phage capsid-like C-terminal" evidence="2">
    <location>
        <begin position="60"/>
        <end position="346"/>
    </location>
</feature>
<sequence length="349" mass="36599">MDVVDRPALDGARMARGDGARMTRGDGARVAQADGAFEGFVRQGATLEMKAFTGVSGDAGGYAVPREIDAQIARVLTGASPIRAIANVVQVGSAGYRKLITTGGTPSGWASETGPRPETATPVFTELAPPMGELYANPSASQAMLDDAAFDVEQWLADEIAVEFAKAEGAAFVAGNGVNRPRGFLSQPVSTAGDGVRSLGTLQYLPSGAASDFGGAPDERLIDLMQSLRAPYRQGASWVMNANTLARIRKLKGNDGHPLWQPGLAEGQPARLLGYPVVEAEDMPDIAANALAIAFGNFAAGYLIAERAETAILRDPYTNKPFVSFYATRRVGGCVADSEAIKLMKFATA</sequence>
<name>A0A7Y9K307_9SPHN</name>
<dbReference type="Proteomes" id="UP000517753">
    <property type="component" value="Unassembled WGS sequence"/>
</dbReference>
<gene>
    <name evidence="3" type="ORF">HD841_003397</name>
</gene>
<accession>A0A7Y9K307</accession>
<dbReference type="AlphaFoldDB" id="A0A7Y9K307"/>
<protein>
    <submittedName>
        <fullName evidence="3">HK97 family phage major capsid protein</fullName>
    </submittedName>
</protein>
<evidence type="ECO:0000313" key="3">
    <source>
        <dbReference type="EMBL" id="NYD91581.1"/>
    </source>
</evidence>
<organism evidence="3 4">
    <name type="scientific">Sphingomonas melonis</name>
    <dbReference type="NCBI Taxonomy" id="152682"/>
    <lineage>
        <taxon>Bacteria</taxon>
        <taxon>Pseudomonadati</taxon>
        <taxon>Pseudomonadota</taxon>
        <taxon>Alphaproteobacteria</taxon>
        <taxon>Sphingomonadales</taxon>
        <taxon>Sphingomonadaceae</taxon>
        <taxon>Sphingomonas</taxon>
    </lineage>
</organism>
<keyword evidence="4" id="KW-1185">Reference proteome</keyword>
<dbReference type="RefSeq" id="WP_373563051.1">
    <property type="nucleotide sequence ID" value="NZ_JACCBY010000006.1"/>
</dbReference>
<evidence type="ECO:0000259" key="2">
    <source>
        <dbReference type="Pfam" id="PF05065"/>
    </source>
</evidence>
<comment type="caution">
    <text evidence="3">The sequence shown here is derived from an EMBL/GenBank/DDBJ whole genome shotgun (WGS) entry which is preliminary data.</text>
</comment>
<dbReference type="EMBL" id="JACCBY010000006">
    <property type="protein sequence ID" value="NYD91581.1"/>
    <property type="molecule type" value="Genomic_DNA"/>
</dbReference>
<dbReference type="InterPro" id="IPR024455">
    <property type="entry name" value="Phage_capsid"/>
</dbReference>
<proteinExistence type="predicted"/>
<evidence type="ECO:0000256" key="1">
    <source>
        <dbReference type="ARBA" id="ARBA00004328"/>
    </source>
</evidence>
<dbReference type="SUPFAM" id="SSF56563">
    <property type="entry name" value="Major capsid protein gp5"/>
    <property type="match status" value="1"/>
</dbReference>
<comment type="subcellular location">
    <subcellularLocation>
        <location evidence="1">Virion</location>
    </subcellularLocation>
</comment>
<dbReference type="NCBIfam" id="TIGR01554">
    <property type="entry name" value="major_cap_HK97"/>
    <property type="match status" value="1"/>
</dbReference>
<dbReference type="InterPro" id="IPR054612">
    <property type="entry name" value="Phage_capsid-like_C"/>
</dbReference>
<dbReference type="Gene3D" id="3.30.2320.10">
    <property type="entry name" value="hypothetical protein PF0899 domain"/>
    <property type="match status" value="1"/>
</dbReference>
<dbReference type="Pfam" id="PF05065">
    <property type="entry name" value="Phage_capsid"/>
    <property type="match status" value="1"/>
</dbReference>
<reference evidence="3 4" key="1">
    <citation type="submission" date="2020-08" db="EMBL/GenBank/DDBJ databases">
        <title>The Agave Microbiome: Exploring the role of microbial communities in plant adaptations to desert environments.</title>
        <authorList>
            <person name="Partida-Martinez L.P."/>
        </authorList>
    </citation>
    <scope>NUCLEOTIDE SEQUENCE [LARGE SCALE GENOMIC DNA]</scope>
    <source>
        <strain evidence="3 4">AS2.3</strain>
    </source>
</reference>
<evidence type="ECO:0000313" key="4">
    <source>
        <dbReference type="Proteomes" id="UP000517753"/>
    </source>
</evidence>